<feature type="domain" description="DUF7913" evidence="2">
    <location>
        <begin position="57"/>
        <end position="179"/>
    </location>
</feature>
<dbReference type="AlphaFoldDB" id="A0A328DRP6"/>
<evidence type="ECO:0000313" key="4">
    <source>
        <dbReference type="EMBL" id="RAL48332.1"/>
    </source>
</evidence>
<feature type="region of interest" description="Disordered" evidence="1">
    <location>
        <begin position="1"/>
        <end position="20"/>
    </location>
</feature>
<dbReference type="Pfam" id="PF25502">
    <property type="entry name" value="DUF7915"/>
    <property type="match status" value="1"/>
</dbReference>
<protein>
    <submittedName>
        <fullName evidence="4">Uncharacterized protein</fullName>
    </submittedName>
</protein>
<keyword evidence="5" id="KW-1185">Reference proteome</keyword>
<evidence type="ECO:0000259" key="3">
    <source>
        <dbReference type="Pfam" id="PF25502"/>
    </source>
</evidence>
<organism evidence="4 5">
    <name type="scientific">Cuscuta australis</name>
    <dbReference type="NCBI Taxonomy" id="267555"/>
    <lineage>
        <taxon>Eukaryota</taxon>
        <taxon>Viridiplantae</taxon>
        <taxon>Streptophyta</taxon>
        <taxon>Embryophyta</taxon>
        <taxon>Tracheophyta</taxon>
        <taxon>Spermatophyta</taxon>
        <taxon>Magnoliopsida</taxon>
        <taxon>eudicotyledons</taxon>
        <taxon>Gunneridae</taxon>
        <taxon>Pentapetalae</taxon>
        <taxon>asterids</taxon>
        <taxon>lamiids</taxon>
        <taxon>Solanales</taxon>
        <taxon>Convolvulaceae</taxon>
        <taxon>Cuscuteae</taxon>
        <taxon>Cuscuta</taxon>
        <taxon>Cuscuta subgen. Grammica</taxon>
        <taxon>Cuscuta sect. Cleistogrammica</taxon>
    </lineage>
</organism>
<feature type="region of interest" description="Disordered" evidence="1">
    <location>
        <begin position="458"/>
        <end position="481"/>
    </location>
</feature>
<feature type="domain" description="DUF7915" evidence="3">
    <location>
        <begin position="212"/>
        <end position="364"/>
    </location>
</feature>
<evidence type="ECO:0000313" key="5">
    <source>
        <dbReference type="Proteomes" id="UP000249390"/>
    </source>
</evidence>
<sequence length="679" mass="75137">MPQRFAQEPTSAHPESAGNVSSLLRDFDSKSSDSDFHIYRLIAAALTSSSKAMMEDMCSAEEVVQALLDHFVEPFLPSFHTGQAPTPSQHQAVARQANSPSMHAVVLLYNYFHRKQYREHAFLDFMSFCKLAIVLKPSLMAYMKLMDQVDCSMMDDFESKLSQTEEAIFNACNISSALDASKNVPVTGDWPVSKVAVFLVNSGKEKCMLLDTNGVISVIEKDLEVSSDSSVGAHDPLELKCGRKQKGAAEVLLNDTENNNADARLLDWAFFAVESVAAINRSDLVVLESHIVYSLNKPKTAARLYLMQSTQCNNDDIQVHIKDIIQSLQGPLVKRSLHGWMVTPQVKYFHMLPYMEALSDWVSREVPSNGLLNQKLDLILLPSTNDQTVVKICGKLIPQVGGNSNRDDVGEKSLSVNPESRSNKLARKNDSREFQTVNISEQVDGPVQMDVHDPHAVFSKKESESQNSQSGVKVYHRSKKNSPLKEDHRCALSADFVTEEVAAKHASKPIDGGCNNDMLGATKYISNHSPVFCSMQGSRLTMDSPLPQTEHHGRVGLTITPGKPPPQAASSLLYRLRQKLYEQLEWVEAEILQCDKDIQAALNGMSINDRVNCDNFPSSLVFIPFPHAGNWMNCVISRSGHYQHIESFADGFAANAIVKVEGGGDCKICDELIDGGDMR</sequence>
<dbReference type="Proteomes" id="UP000249390">
    <property type="component" value="Unassembled WGS sequence"/>
</dbReference>
<evidence type="ECO:0000259" key="2">
    <source>
        <dbReference type="Pfam" id="PF25500"/>
    </source>
</evidence>
<dbReference type="Pfam" id="PF25500">
    <property type="entry name" value="DUF7913"/>
    <property type="match status" value="1"/>
</dbReference>
<feature type="region of interest" description="Disordered" evidence="1">
    <location>
        <begin position="401"/>
        <end position="431"/>
    </location>
</feature>
<proteinExistence type="predicted"/>
<dbReference type="PANTHER" id="PTHR33913:SF1">
    <property type="entry name" value="DRBM DOMAIN-CONTAINING PROTEIN"/>
    <property type="match status" value="1"/>
</dbReference>
<dbReference type="EMBL" id="NQVE01000098">
    <property type="protein sequence ID" value="RAL48332.1"/>
    <property type="molecule type" value="Genomic_DNA"/>
</dbReference>
<dbReference type="PANTHER" id="PTHR33913">
    <property type="entry name" value="ALEURONE LAYER MORPHOGENESIS PROTEIN"/>
    <property type="match status" value="1"/>
</dbReference>
<dbReference type="InterPro" id="IPR057237">
    <property type="entry name" value="DUF7915"/>
</dbReference>
<accession>A0A328DRP6</accession>
<reference evidence="4 5" key="1">
    <citation type="submission" date="2018-06" db="EMBL/GenBank/DDBJ databases">
        <title>The Genome of Cuscuta australis (Dodder) Provides Insight into the Evolution of Plant Parasitism.</title>
        <authorList>
            <person name="Liu H."/>
        </authorList>
    </citation>
    <scope>NUCLEOTIDE SEQUENCE [LARGE SCALE GENOMIC DNA]</scope>
    <source>
        <strain evidence="5">cv. Yunnan</strain>
        <tissue evidence="4">Vines</tissue>
    </source>
</reference>
<comment type="caution">
    <text evidence="4">The sequence shown here is derived from an EMBL/GenBank/DDBJ whole genome shotgun (WGS) entry which is preliminary data.</text>
</comment>
<evidence type="ECO:0000256" key="1">
    <source>
        <dbReference type="SAM" id="MobiDB-lite"/>
    </source>
</evidence>
<dbReference type="InterPro" id="IPR057235">
    <property type="entry name" value="DUF7913"/>
</dbReference>
<gene>
    <name evidence="4" type="ORF">DM860_005756</name>
</gene>
<name>A0A328DRP6_9ASTE</name>